<dbReference type="AlphaFoldDB" id="A0A8H6Y0Q1"/>
<sequence>MSSTIVATLNTLPPTPTQNREVSPVETVWSGETDDLTLWFLGSEGLMTPHLDYLLKKRKVWEHRIQGGRGEYPILVARGFEAIVQYLACIAATGAVLRILADMTRIYWTVDGSMEVYEHWWEAESSWLCVGDPRGVVFATAHLHEAEERIRLVLQDVIADDYVDDSKMMEETFGNDNDDD</sequence>
<name>A0A8H6Y0Q1_9AGAR</name>
<protein>
    <submittedName>
        <fullName evidence="1">Uncharacterized protein</fullName>
    </submittedName>
</protein>
<reference evidence="1" key="1">
    <citation type="submission" date="2020-05" db="EMBL/GenBank/DDBJ databases">
        <title>Mycena genomes resolve the evolution of fungal bioluminescence.</title>
        <authorList>
            <person name="Tsai I.J."/>
        </authorList>
    </citation>
    <scope>NUCLEOTIDE SEQUENCE</scope>
    <source>
        <strain evidence="1">160909Yilan</strain>
    </source>
</reference>
<evidence type="ECO:0000313" key="1">
    <source>
        <dbReference type="EMBL" id="KAF7349655.1"/>
    </source>
</evidence>
<gene>
    <name evidence="1" type="ORF">MSAN_01692000</name>
</gene>
<comment type="caution">
    <text evidence="1">The sequence shown here is derived from an EMBL/GenBank/DDBJ whole genome shotgun (WGS) entry which is preliminary data.</text>
</comment>
<organism evidence="1 2">
    <name type="scientific">Mycena sanguinolenta</name>
    <dbReference type="NCBI Taxonomy" id="230812"/>
    <lineage>
        <taxon>Eukaryota</taxon>
        <taxon>Fungi</taxon>
        <taxon>Dikarya</taxon>
        <taxon>Basidiomycota</taxon>
        <taxon>Agaricomycotina</taxon>
        <taxon>Agaricomycetes</taxon>
        <taxon>Agaricomycetidae</taxon>
        <taxon>Agaricales</taxon>
        <taxon>Marasmiineae</taxon>
        <taxon>Mycenaceae</taxon>
        <taxon>Mycena</taxon>
    </lineage>
</organism>
<evidence type="ECO:0000313" key="2">
    <source>
        <dbReference type="Proteomes" id="UP000623467"/>
    </source>
</evidence>
<dbReference type="EMBL" id="JACAZH010000015">
    <property type="protein sequence ID" value="KAF7349655.1"/>
    <property type="molecule type" value="Genomic_DNA"/>
</dbReference>
<accession>A0A8H6Y0Q1</accession>
<keyword evidence="2" id="KW-1185">Reference proteome</keyword>
<proteinExistence type="predicted"/>
<dbReference type="Proteomes" id="UP000623467">
    <property type="component" value="Unassembled WGS sequence"/>
</dbReference>